<dbReference type="PANTHER" id="PTHR42951">
    <property type="entry name" value="METALLO-BETA-LACTAMASE DOMAIN-CONTAINING"/>
    <property type="match status" value="1"/>
</dbReference>
<dbReference type="InterPro" id="IPR036866">
    <property type="entry name" value="RibonucZ/Hydroxyglut_hydro"/>
</dbReference>
<dbReference type="EMBL" id="CP034928">
    <property type="protein sequence ID" value="QAA77083.1"/>
    <property type="molecule type" value="Genomic_DNA"/>
</dbReference>
<evidence type="ECO:0000313" key="2">
    <source>
        <dbReference type="EMBL" id="QAA77083.1"/>
    </source>
</evidence>
<dbReference type="SMART" id="SM00849">
    <property type="entry name" value="Lactamase_B"/>
    <property type="match status" value="1"/>
</dbReference>
<dbReference type="InterPro" id="IPR001279">
    <property type="entry name" value="Metallo-B-lactamas"/>
</dbReference>
<dbReference type="PANTHER" id="PTHR42951:SF22">
    <property type="entry name" value="METALLO BETA-LACTAMASE SUPERFAMILY LIPOPROTEIN"/>
    <property type="match status" value="1"/>
</dbReference>
<dbReference type="AlphaFoldDB" id="A0A410FVN2"/>
<dbReference type="Pfam" id="PF00753">
    <property type="entry name" value="Lactamase_B"/>
    <property type="match status" value="1"/>
</dbReference>
<accession>A0A410FVN2</accession>
<dbReference type="GO" id="GO:0016787">
    <property type="term" value="F:hydrolase activity"/>
    <property type="evidence" value="ECO:0007669"/>
    <property type="project" value="UniProtKB-KW"/>
</dbReference>
<sequence length="300" mass="32287">MSRGDLPLREAHRGVWLLDTDQFGVSGQGGVYIVPGRPAALVEAGTSLARDTVLAALDALDVPRDDVGWIFVTHIHLDHAGGAGGLLAALPRAKVVVHARGARHLLDPSRLVASVREAVRDRFSLYGTVTPIPERRLHVPADGEVFPLAGFRIRAVDAPGHAPHHLCYFEEGERLLFTGDAAGLYVGGTLIPSTVPPSFDLDESLATLTRLAALRPQKLLFTHFGPGSPDLLVRYGELLREWVDRVRRLGAEHRDEDSLVAAVLAEVERAGGIPSGEARGDLAMSVRGVLGYLRQREGTA</sequence>
<dbReference type="Proteomes" id="UP000287233">
    <property type="component" value="Chromosome"/>
</dbReference>
<protein>
    <submittedName>
        <fullName evidence="2">MBL-fold metallo-hydrolase superfamily</fullName>
    </submittedName>
</protein>
<proteinExistence type="predicted"/>
<feature type="domain" description="Metallo-beta-lactamase" evidence="1">
    <location>
        <begin position="28"/>
        <end position="223"/>
    </location>
</feature>
<name>A0A410FVN2_BIPS1</name>
<evidence type="ECO:0000259" key="1">
    <source>
        <dbReference type="SMART" id="SM00849"/>
    </source>
</evidence>
<dbReference type="KEGG" id="bih:BIP78_1317"/>
<keyword evidence="2" id="KW-0378">Hydrolase</keyword>
<dbReference type="InterPro" id="IPR050855">
    <property type="entry name" value="NDM-1-like"/>
</dbReference>
<gene>
    <name evidence="2" type="ORF">BIP78_1317</name>
</gene>
<dbReference type="CDD" id="cd07726">
    <property type="entry name" value="ST1585-like_MBL-fold"/>
    <property type="match status" value="1"/>
</dbReference>
<evidence type="ECO:0000313" key="3">
    <source>
        <dbReference type="Proteomes" id="UP000287233"/>
    </source>
</evidence>
<organism evidence="2 3">
    <name type="scientific">Bipolaricaulis sibiricus</name>
    <dbReference type="NCBI Taxonomy" id="2501609"/>
    <lineage>
        <taxon>Bacteria</taxon>
        <taxon>Candidatus Bipolaricaulota</taxon>
        <taxon>Candidatus Bipolaricaulia</taxon>
        <taxon>Candidatus Bipolaricaulales</taxon>
        <taxon>Candidatus Bipolaricaulaceae</taxon>
        <taxon>Candidatus Bipolaricaulis</taxon>
    </lineage>
</organism>
<dbReference type="Gene3D" id="3.60.15.10">
    <property type="entry name" value="Ribonuclease Z/Hydroxyacylglutathione hydrolase-like"/>
    <property type="match status" value="1"/>
</dbReference>
<dbReference type="InterPro" id="IPR037482">
    <property type="entry name" value="ST1585_MBL-fold"/>
</dbReference>
<dbReference type="SUPFAM" id="SSF56281">
    <property type="entry name" value="Metallo-hydrolase/oxidoreductase"/>
    <property type="match status" value="1"/>
</dbReference>
<reference evidence="3" key="1">
    <citation type="submission" date="2018-12" db="EMBL/GenBank/DDBJ databases">
        <title>Complete genome sequence of an uncultured bacterium of the candidate phylum Bipolaricaulota.</title>
        <authorList>
            <person name="Kadnikov V.V."/>
            <person name="Mardanov A.V."/>
            <person name="Beletsky A.V."/>
            <person name="Frank Y.A."/>
            <person name="Karnachuk O.V."/>
            <person name="Ravin N.V."/>
        </authorList>
    </citation>
    <scope>NUCLEOTIDE SEQUENCE [LARGE SCALE GENOMIC DNA]</scope>
</reference>